<dbReference type="EMBL" id="NSJB01000001">
    <property type="protein sequence ID" value="PAT38527.1"/>
    <property type="molecule type" value="Genomic_DNA"/>
</dbReference>
<dbReference type="InterPro" id="IPR036188">
    <property type="entry name" value="FAD/NAD-bd_sf"/>
</dbReference>
<evidence type="ECO:0000256" key="1">
    <source>
        <dbReference type="SAM" id="MobiDB-lite"/>
    </source>
</evidence>
<dbReference type="AlphaFoldDB" id="A0A2A2AL74"/>
<sequence length="562" mass="61269">MPCALKRRRSSPSRCGTIAASGPRWSRPPRCRSTERTDMPMPQTELSTLPPSRASAPEATRAERALPPVPPQALASARDTAALARLAQQARADLARLNWPVPDWSLPAAQPGGGHALDVLIAGAGMCGQTAAFALLREGIGRIRLIDRAARGHEGPWGTYARMLTLRSPKHLTGPDLGVPSLSFRAWYEAQHGADGWATLHKVGRLDWRDYLLWVRDTVGLPVENGVQLLDVAHEGPLLRVRLHGPQGEQTVYTRKLVLALGRDGSGAPRWPHYPSLRRDDPLAAGRVFHSADAIDFAALAGRHVGVLGVGASAFDNAACALEAGARVTQFARRAQLPQVNKSKWTSFPGFFHGFERLDDAQRWRFYTYIFSEQVPPPWETVRRCDAHAAFSLQLGQNWLDVAPDAHGVRVTTPQGPQRFDAVIFGTGFDVNLLDRPELAPYASAIDTWAQHVPADEAASHAEAARFPYLGPGFELRATAGQPPEVAQALARMHLFNWGSTLSHGALAGDIPGLGIGARRLAAAIASDLFTLDAQAHWQRLLAHDEPELKDTRWYVPPPTQP</sequence>
<protein>
    <recommendedName>
        <fullName evidence="2">FAD-dependent urate hydroxylase HpyO/Asp monooxygenase CreE-like FAD/NAD(P)-binding domain-containing protein</fullName>
    </recommendedName>
</protein>
<evidence type="ECO:0000259" key="2">
    <source>
        <dbReference type="Pfam" id="PF13454"/>
    </source>
</evidence>
<dbReference type="Pfam" id="PF13454">
    <property type="entry name" value="NAD_binding_9"/>
    <property type="match status" value="1"/>
</dbReference>
<dbReference type="Proteomes" id="UP000218054">
    <property type="component" value="Unassembled WGS sequence"/>
</dbReference>
<dbReference type="SUPFAM" id="SSF51905">
    <property type="entry name" value="FAD/NAD(P)-binding domain"/>
    <property type="match status" value="1"/>
</dbReference>
<organism evidence="3 4">
    <name type="scientific">Vandammella animalimorsus</name>
    <dbReference type="NCBI Taxonomy" id="2029117"/>
    <lineage>
        <taxon>Bacteria</taxon>
        <taxon>Pseudomonadati</taxon>
        <taxon>Pseudomonadota</taxon>
        <taxon>Betaproteobacteria</taxon>
        <taxon>Burkholderiales</taxon>
        <taxon>Comamonadaceae</taxon>
        <taxon>Vandammella</taxon>
    </lineage>
</organism>
<reference evidence="3 4" key="1">
    <citation type="submission" date="2017-08" db="EMBL/GenBank/DDBJ databases">
        <title>WGS of Clinical strains of the CDC Group NO-1 linked to zoonotic infections in humans.</title>
        <authorList>
            <person name="Bernier A.-M."/>
            <person name="Bernard K."/>
        </authorList>
    </citation>
    <scope>NUCLEOTIDE SEQUENCE [LARGE SCALE GENOMIC DNA]</scope>
    <source>
        <strain evidence="3 4">NML00-0135</strain>
    </source>
</reference>
<comment type="caution">
    <text evidence="3">The sequence shown here is derived from an EMBL/GenBank/DDBJ whole genome shotgun (WGS) entry which is preliminary data.</text>
</comment>
<feature type="domain" description="FAD-dependent urate hydroxylase HpyO/Asp monooxygenase CreE-like FAD/NAD(P)-binding" evidence="2">
    <location>
        <begin position="121"/>
        <end position="262"/>
    </location>
</feature>
<proteinExistence type="predicted"/>
<evidence type="ECO:0000313" key="3">
    <source>
        <dbReference type="EMBL" id="PAT38527.1"/>
    </source>
</evidence>
<feature type="compositionally biased region" description="Basic residues" evidence="1">
    <location>
        <begin position="1"/>
        <end position="11"/>
    </location>
</feature>
<accession>A0A2A2AL74</accession>
<evidence type="ECO:0000313" key="4">
    <source>
        <dbReference type="Proteomes" id="UP000218054"/>
    </source>
</evidence>
<gene>
    <name evidence="3" type="ORF">CK625_03345</name>
</gene>
<dbReference type="InterPro" id="IPR038732">
    <property type="entry name" value="HpyO/CreE_NAD-binding"/>
</dbReference>
<feature type="region of interest" description="Disordered" evidence="1">
    <location>
        <begin position="1"/>
        <end position="66"/>
    </location>
</feature>
<name>A0A2A2AL74_9BURK</name>
<keyword evidence="4" id="KW-1185">Reference proteome</keyword>
<dbReference type="Gene3D" id="3.50.50.60">
    <property type="entry name" value="FAD/NAD(P)-binding domain"/>
    <property type="match status" value="1"/>
</dbReference>